<evidence type="ECO:0000313" key="1">
    <source>
        <dbReference type="EMBL" id="TDP38500.1"/>
    </source>
</evidence>
<evidence type="ECO:0008006" key="3">
    <source>
        <dbReference type="Google" id="ProtNLM"/>
    </source>
</evidence>
<dbReference type="Proteomes" id="UP000295087">
    <property type="component" value="Unassembled WGS sequence"/>
</dbReference>
<protein>
    <recommendedName>
        <fullName evidence="3">DUF2332 domain-containing protein</fullName>
    </recommendedName>
</protein>
<dbReference type="AlphaFoldDB" id="A0A4R6PL49"/>
<proteinExistence type="predicted"/>
<dbReference type="RefSeq" id="WP_067486272.1">
    <property type="nucleotide sequence ID" value="NZ_SNXK01000003.1"/>
</dbReference>
<accession>A0A4R6PL49</accession>
<dbReference type="Pfam" id="PF10094">
    <property type="entry name" value="DUF2332"/>
    <property type="match status" value="1"/>
</dbReference>
<comment type="caution">
    <text evidence="1">The sequence shown here is derived from an EMBL/GenBank/DDBJ whole genome shotgun (WGS) entry which is preliminary data.</text>
</comment>
<keyword evidence="2" id="KW-1185">Reference proteome</keyword>
<sequence>MHLAQRFRDFAVREVHTNSPLYYRRALDIAEDPAVLALLARLPVEKQQPNLVLAAATVNGVNAVPYSEFHTQLIERWEAIATTALSHRTQTNEVGRVATLLPVLAGLPGPLALIEVGASAGLCLYPDRFSYRYGTTVLNPPDGESPVVLPCTVRGPVPVPTALPEVVYRAGVDLNPLDVTDRHSREWLEALVWPGQEDRKTRLRAACEIVAADPPILVTGDLNERITELVRAAPSDSTVVVFHSAVLTYLPPEARERFRTTVRSLPCHWISQEGTGVLPWLSGRLPPRASEAARMVVALDEVASAFADPHGRSLDWFGPA</sequence>
<name>A0A4R6PL49_NOCIG</name>
<gene>
    <name evidence="1" type="ORF">DFR75_103157</name>
</gene>
<evidence type="ECO:0000313" key="2">
    <source>
        <dbReference type="Proteomes" id="UP000295087"/>
    </source>
</evidence>
<reference evidence="1 2" key="1">
    <citation type="submission" date="2019-03" db="EMBL/GenBank/DDBJ databases">
        <title>Genomic Encyclopedia of Type Strains, Phase IV (KMG-IV): sequencing the most valuable type-strain genomes for metagenomic binning, comparative biology and taxonomic classification.</title>
        <authorList>
            <person name="Goeker M."/>
        </authorList>
    </citation>
    <scope>NUCLEOTIDE SEQUENCE [LARGE SCALE GENOMIC DNA]</scope>
    <source>
        <strain evidence="1 2">DSM 44496</strain>
    </source>
</reference>
<organism evidence="1 2">
    <name type="scientific">Nocardia ignorata</name>
    <dbReference type="NCBI Taxonomy" id="145285"/>
    <lineage>
        <taxon>Bacteria</taxon>
        <taxon>Bacillati</taxon>
        <taxon>Actinomycetota</taxon>
        <taxon>Actinomycetes</taxon>
        <taxon>Mycobacteriales</taxon>
        <taxon>Nocardiaceae</taxon>
        <taxon>Nocardia</taxon>
    </lineage>
</organism>
<dbReference type="InterPro" id="IPR011200">
    <property type="entry name" value="UCP012608"/>
</dbReference>
<dbReference type="EMBL" id="SNXK01000003">
    <property type="protein sequence ID" value="TDP38500.1"/>
    <property type="molecule type" value="Genomic_DNA"/>
</dbReference>